<protein>
    <submittedName>
        <fullName evidence="1">Histidine phosphatase family protein</fullName>
    </submittedName>
</protein>
<organism evidence="1 2">
    <name type="scientific">Gaoshiqia sediminis</name>
    <dbReference type="NCBI Taxonomy" id="2986998"/>
    <lineage>
        <taxon>Bacteria</taxon>
        <taxon>Pseudomonadati</taxon>
        <taxon>Bacteroidota</taxon>
        <taxon>Bacteroidia</taxon>
        <taxon>Marinilabiliales</taxon>
        <taxon>Prolixibacteraceae</taxon>
        <taxon>Gaoshiqia</taxon>
    </lineage>
</organism>
<dbReference type="Proteomes" id="UP001163821">
    <property type="component" value="Unassembled WGS sequence"/>
</dbReference>
<accession>A0AA41Y2K2</accession>
<dbReference type="Pfam" id="PF00300">
    <property type="entry name" value="His_Phos_1"/>
    <property type="match status" value="1"/>
</dbReference>
<comment type="caution">
    <text evidence="1">The sequence shown here is derived from an EMBL/GenBank/DDBJ whole genome shotgun (WGS) entry which is preliminary data.</text>
</comment>
<dbReference type="InterPro" id="IPR013078">
    <property type="entry name" value="His_Pase_superF_clade-1"/>
</dbReference>
<dbReference type="EMBL" id="JAPAAF010000006">
    <property type="protein sequence ID" value="MCW0482279.1"/>
    <property type="molecule type" value="Genomic_DNA"/>
</dbReference>
<keyword evidence="2" id="KW-1185">Reference proteome</keyword>
<name>A0AA41Y2K2_9BACT</name>
<dbReference type="Gene3D" id="3.40.50.1240">
    <property type="entry name" value="Phosphoglycerate mutase-like"/>
    <property type="match status" value="1"/>
</dbReference>
<dbReference type="AlphaFoldDB" id="A0AA41Y2K2"/>
<proteinExistence type="predicted"/>
<gene>
    <name evidence="1" type="ORF">N2K84_06020</name>
</gene>
<sequence>MRHATVALEKPGWGTSKNSSKYKAAYNVAGVEAFNPEGVLQKVADYEKLDTVFCSPQPRAQETAEILLSGNAVLKIDSTLSELDYQVVQVPVIQLPVKGWLFISRVAWMAGINKGEKSGYRERIDELNTFTDELTAFAHRNGWALVVAHGMVNRELIKILKYRGWEYSEDGNDGFGNLSVNCLEKIHP</sequence>
<reference evidence="1" key="1">
    <citation type="submission" date="2022-10" db="EMBL/GenBank/DDBJ databases">
        <title>Gaoshiqiia sediminis gen. nov., sp. nov., isolated from coastal sediment.</title>
        <authorList>
            <person name="Yu W.X."/>
            <person name="Mu D.S."/>
            <person name="Du J.Z."/>
            <person name="Liang Y.Q."/>
        </authorList>
    </citation>
    <scope>NUCLEOTIDE SEQUENCE</scope>
    <source>
        <strain evidence="1">A06</strain>
    </source>
</reference>
<evidence type="ECO:0000313" key="1">
    <source>
        <dbReference type="EMBL" id="MCW0482279.1"/>
    </source>
</evidence>
<dbReference type="InterPro" id="IPR029033">
    <property type="entry name" value="His_PPase_superfam"/>
</dbReference>
<dbReference type="SUPFAM" id="SSF53254">
    <property type="entry name" value="Phosphoglycerate mutase-like"/>
    <property type="match status" value="1"/>
</dbReference>
<evidence type="ECO:0000313" key="2">
    <source>
        <dbReference type="Proteomes" id="UP001163821"/>
    </source>
</evidence>
<dbReference type="CDD" id="cd07040">
    <property type="entry name" value="HP"/>
    <property type="match status" value="1"/>
</dbReference>